<comment type="caution">
    <text evidence="1">The sequence shown here is derived from an EMBL/GenBank/DDBJ whole genome shotgun (WGS) entry which is preliminary data.</text>
</comment>
<evidence type="ECO:0000313" key="1">
    <source>
        <dbReference type="EMBL" id="CAE6690249.1"/>
    </source>
</evidence>
<reference evidence="1" key="1">
    <citation type="submission" date="2021-02" db="EMBL/GenBank/DDBJ databases">
        <authorList>
            <person name="Han P."/>
        </authorList>
    </citation>
    <scope>NUCLEOTIDE SEQUENCE</scope>
    <source>
        <strain evidence="1">Candidatus Nitrotoga sp. ZN8</strain>
    </source>
</reference>
<dbReference type="AlphaFoldDB" id="A0A916F8T5"/>
<sequence length="81" mass="9546">MARLSRKNEKPGQWESPIIWLIGLFFFCSTFQGQFPSLDLIHQLSLDPGYIPVTPPKSNQQPLWEYDLAMYRKENEGERLF</sequence>
<dbReference type="Proteomes" id="UP000675882">
    <property type="component" value="Unassembled WGS sequence"/>
</dbReference>
<accession>A0A916F8T5</accession>
<name>A0A916F8T5_9PROT</name>
<keyword evidence="2" id="KW-1185">Reference proteome</keyword>
<proteinExistence type="predicted"/>
<protein>
    <submittedName>
        <fullName evidence="1">Uncharacterized protein</fullName>
    </submittedName>
</protein>
<dbReference type="EMBL" id="CAJNBL010000003">
    <property type="protein sequence ID" value="CAE6690249.1"/>
    <property type="molecule type" value="Genomic_DNA"/>
</dbReference>
<evidence type="ECO:0000313" key="2">
    <source>
        <dbReference type="Proteomes" id="UP000675882"/>
    </source>
</evidence>
<organism evidence="1 2">
    <name type="scientific">Candidatus Nitrotoga fabula</name>
    <dbReference type="NCBI Taxonomy" id="2182327"/>
    <lineage>
        <taxon>Bacteria</taxon>
        <taxon>Pseudomonadati</taxon>
        <taxon>Pseudomonadota</taxon>
        <taxon>Betaproteobacteria</taxon>
        <taxon>Nitrosomonadales</taxon>
        <taxon>Gallionellaceae</taxon>
        <taxon>Candidatus Nitrotoga</taxon>
    </lineage>
</organism>
<gene>
    <name evidence="1" type="ORF">NTGZN8_110009</name>
</gene>